<name>A0ABR1IYC9_9AGAR</name>
<dbReference type="Proteomes" id="UP001498398">
    <property type="component" value="Unassembled WGS sequence"/>
</dbReference>
<proteinExistence type="predicted"/>
<dbReference type="EMBL" id="JBANRG010000054">
    <property type="protein sequence ID" value="KAK7443474.1"/>
    <property type="molecule type" value="Genomic_DNA"/>
</dbReference>
<accession>A0ABR1IYC9</accession>
<comment type="caution">
    <text evidence="3">The sequence shown here is derived from an EMBL/GenBank/DDBJ whole genome shotgun (WGS) entry which is preliminary data.</text>
</comment>
<evidence type="ECO:0000256" key="1">
    <source>
        <dbReference type="SAM" id="MobiDB-lite"/>
    </source>
</evidence>
<feature type="transmembrane region" description="Helical" evidence="2">
    <location>
        <begin position="28"/>
        <end position="48"/>
    </location>
</feature>
<feature type="transmembrane region" description="Helical" evidence="2">
    <location>
        <begin position="643"/>
        <end position="665"/>
    </location>
</feature>
<feature type="transmembrane region" description="Helical" evidence="2">
    <location>
        <begin position="750"/>
        <end position="774"/>
    </location>
</feature>
<evidence type="ECO:0000256" key="2">
    <source>
        <dbReference type="SAM" id="Phobius"/>
    </source>
</evidence>
<keyword evidence="4" id="KW-1185">Reference proteome</keyword>
<sequence length="779" mass="88860">MQASEKKEKAFEPPPYSSKPRRPNSAKCFLWISGLIILAVCRRIVYLFTPAFYRSYPRQYMYQNQSLSEVSNRSSVVQPLITKEQTFDIAITVWIRATRTEEEEWRVNQGEHIDCHSDSEERLQHLQRLKNVGLIDQKIAISSNFDQNELHGHKHDLYHPLYSDIVFHGLRLSEKGTTTSINFTVPTEKFREQILSKSFLRATVLLIPNSPSLLGVNTHTAVSIRLYHFITHYTFHRSPTSSQDSFMTHYTTLHGSPTSSRNKQEKTIAELALESFSLSLPLVEFHDVPSRCPAVTSDHNAELREPRAEGDLFAESIDDSVHSMDIAREFRMSKKHPHIITRSHIRATDETHVMNLEAYDKAHEQLKNTSCGRNLAINYLKRPLLRWCERSYVSTGELETKLRMEINDADGEMHTEWAYAPFLTALPYASGPMDLIPVPVDRENCADQTFLNVNTTVFDHTDADKMDVTWHISFSGRSPVKAAIEDVFASPHSVNHSQSKYDKVNAQDKAELRNGLRGISKRGAHPRRRVLLIIIKYTAAASMLLLSAAYWYTRRSTTHISITGQYLLLLSELKSFTIPQQGENDSRVMSALIVAPEIIWRLQTLLRIDLVWKGWIPTLTRMHPSHLERASERLDVTTRNVRLALFSFLLIFFHMIPLIGKYQFLVLPLNPGPPASYNWYSVTIEALDSSFSMTGLASQIILNCKSGYFAGSYKARSILVVIFTIPDMLQFVPAFVGTYQTRPSLEIPSIMYWGLSFTMAYQALTLPAATGIVVDKNEE</sequence>
<keyword evidence="2" id="KW-1133">Transmembrane helix</keyword>
<keyword evidence="2" id="KW-0472">Membrane</keyword>
<feature type="transmembrane region" description="Helical" evidence="2">
    <location>
        <begin position="718"/>
        <end position="738"/>
    </location>
</feature>
<evidence type="ECO:0000313" key="4">
    <source>
        <dbReference type="Proteomes" id="UP001498398"/>
    </source>
</evidence>
<evidence type="ECO:0000313" key="3">
    <source>
        <dbReference type="EMBL" id="KAK7443474.1"/>
    </source>
</evidence>
<keyword evidence="2" id="KW-0812">Transmembrane</keyword>
<reference evidence="3 4" key="1">
    <citation type="submission" date="2024-01" db="EMBL/GenBank/DDBJ databases">
        <title>A draft genome for the cacao thread blight pathogen Marasmiellus scandens.</title>
        <authorList>
            <person name="Baruah I.K."/>
            <person name="Leung J."/>
            <person name="Bukari Y."/>
            <person name="Amoako-Attah I."/>
            <person name="Meinhardt L.W."/>
            <person name="Bailey B.A."/>
            <person name="Cohen S.P."/>
        </authorList>
    </citation>
    <scope>NUCLEOTIDE SEQUENCE [LARGE SCALE GENOMIC DNA]</scope>
    <source>
        <strain evidence="3 4">GH-19</strain>
    </source>
</reference>
<gene>
    <name evidence="3" type="ORF">VKT23_015648</name>
</gene>
<feature type="compositionally biased region" description="Basic and acidic residues" evidence="1">
    <location>
        <begin position="1"/>
        <end position="11"/>
    </location>
</feature>
<feature type="region of interest" description="Disordered" evidence="1">
    <location>
        <begin position="1"/>
        <end position="22"/>
    </location>
</feature>
<organism evidence="3 4">
    <name type="scientific">Marasmiellus scandens</name>
    <dbReference type="NCBI Taxonomy" id="2682957"/>
    <lineage>
        <taxon>Eukaryota</taxon>
        <taxon>Fungi</taxon>
        <taxon>Dikarya</taxon>
        <taxon>Basidiomycota</taxon>
        <taxon>Agaricomycotina</taxon>
        <taxon>Agaricomycetes</taxon>
        <taxon>Agaricomycetidae</taxon>
        <taxon>Agaricales</taxon>
        <taxon>Marasmiineae</taxon>
        <taxon>Omphalotaceae</taxon>
        <taxon>Marasmiellus</taxon>
    </lineage>
</organism>
<protein>
    <submittedName>
        <fullName evidence="3">Uncharacterized protein</fullName>
    </submittedName>
</protein>
<feature type="transmembrane region" description="Helical" evidence="2">
    <location>
        <begin position="530"/>
        <end position="552"/>
    </location>
</feature>